<organism evidence="1 2">
    <name type="scientific">Araneus ventricosus</name>
    <name type="common">Orbweaver spider</name>
    <name type="synonym">Epeira ventricosa</name>
    <dbReference type="NCBI Taxonomy" id="182803"/>
    <lineage>
        <taxon>Eukaryota</taxon>
        <taxon>Metazoa</taxon>
        <taxon>Ecdysozoa</taxon>
        <taxon>Arthropoda</taxon>
        <taxon>Chelicerata</taxon>
        <taxon>Arachnida</taxon>
        <taxon>Araneae</taxon>
        <taxon>Araneomorphae</taxon>
        <taxon>Entelegynae</taxon>
        <taxon>Araneoidea</taxon>
        <taxon>Araneidae</taxon>
        <taxon>Araneus</taxon>
    </lineage>
</organism>
<accession>A0A4Y2VXD3</accession>
<dbReference type="AlphaFoldDB" id="A0A4Y2VXD3"/>
<evidence type="ECO:0000313" key="1">
    <source>
        <dbReference type="EMBL" id="GBO28966.1"/>
    </source>
</evidence>
<protein>
    <submittedName>
        <fullName evidence="1">Uncharacterized protein</fullName>
    </submittedName>
</protein>
<dbReference type="Proteomes" id="UP000499080">
    <property type="component" value="Unassembled WGS sequence"/>
</dbReference>
<proteinExistence type="predicted"/>
<comment type="caution">
    <text evidence="1">The sequence shown here is derived from an EMBL/GenBank/DDBJ whole genome shotgun (WGS) entry which is preliminary data.</text>
</comment>
<reference evidence="1 2" key="1">
    <citation type="journal article" date="2019" name="Sci. Rep.">
        <title>Orb-weaving spider Araneus ventricosus genome elucidates the spidroin gene catalogue.</title>
        <authorList>
            <person name="Kono N."/>
            <person name="Nakamura H."/>
            <person name="Ohtoshi R."/>
            <person name="Moran D.A.P."/>
            <person name="Shinohara A."/>
            <person name="Yoshida Y."/>
            <person name="Fujiwara M."/>
            <person name="Mori M."/>
            <person name="Tomita M."/>
            <person name="Arakawa K."/>
        </authorList>
    </citation>
    <scope>NUCLEOTIDE SEQUENCE [LARGE SCALE GENOMIC DNA]</scope>
</reference>
<dbReference type="EMBL" id="BGPR01052095">
    <property type="protein sequence ID" value="GBO28966.1"/>
    <property type="molecule type" value="Genomic_DNA"/>
</dbReference>
<evidence type="ECO:0000313" key="2">
    <source>
        <dbReference type="Proteomes" id="UP000499080"/>
    </source>
</evidence>
<sequence length="103" mass="11780">MFWPRCSWSQRLNCRFYISVTLEFKASQDALEPELYRCFTVRHLESVSPRCLLSQSCTAVLTSCLWNLCPKMCSEPELHRCLISATLESVSSKMGLSAENPLL</sequence>
<name>A0A4Y2VXD3_ARAVE</name>
<keyword evidence="2" id="KW-1185">Reference proteome</keyword>
<gene>
    <name evidence="1" type="ORF">AVEN_164397_1</name>
</gene>